<feature type="transmembrane region" description="Helical" evidence="1">
    <location>
        <begin position="69"/>
        <end position="91"/>
    </location>
</feature>
<gene>
    <name evidence="2" type="ORF">CEP50_14710</name>
</gene>
<feature type="transmembrane region" description="Helical" evidence="1">
    <location>
        <begin position="156"/>
        <end position="177"/>
    </location>
</feature>
<feature type="transmembrane region" description="Helical" evidence="1">
    <location>
        <begin position="32"/>
        <end position="57"/>
    </location>
</feature>
<feature type="transmembrane region" description="Helical" evidence="1">
    <location>
        <begin position="211"/>
        <end position="232"/>
    </location>
</feature>
<feature type="transmembrane region" description="Helical" evidence="1">
    <location>
        <begin position="308"/>
        <end position="329"/>
    </location>
</feature>
<proteinExistence type="predicted"/>
<evidence type="ECO:0008006" key="4">
    <source>
        <dbReference type="Google" id="ProtNLM"/>
    </source>
</evidence>
<dbReference type="InParanoid" id="A0A2T0GU23"/>
<feature type="transmembrane region" description="Helical" evidence="1">
    <location>
        <begin position="341"/>
        <end position="361"/>
    </location>
</feature>
<keyword evidence="1" id="KW-0812">Transmembrane</keyword>
<feature type="transmembrane region" description="Helical" evidence="1">
    <location>
        <begin position="367"/>
        <end position="387"/>
    </location>
</feature>
<reference evidence="2 3" key="1">
    <citation type="submission" date="2018-03" db="EMBL/GenBank/DDBJ databases">
        <title>Actinopolyspora mortivallis from Sahara, screening for active biomolecules.</title>
        <authorList>
            <person name="Selama O."/>
            <person name="Wellington E.M.H."/>
            <person name="Hacene H."/>
        </authorList>
    </citation>
    <scope>NUCLEOTIDE SEQUENCE [LARGE SCALE GENOMIC DNA]</scope>
    <source>
        <strain evidence="2 3">M5A</strain>
    </source>
</reference>
<dbReference type="Proteomes" id="UP000239352">
    <property type="component" value="Unassembled WGS sequence"/>
</dbReference>
<organism evidence="2 3">
    <name type="scientific">Actinopolyspora mortivallis</name>
    <dbReference type="NCBI Taxonomy" id="33906"/>
    <lineage>
        <taxon>Bacteria</taxon>
        <taxon>Bacillati</taxon>
        <taxon>Actinomycetota</taxon>
        <taxon>Actinomycetes</taxon>
        <taxon>Actinopolysporales</taxon>
        <taxon>Actinopolysporaceae</taxon>
        <taxon>Actinopolyspora</taxon>
    </lineage>
</organism>
<feature type="transmembrane region" description="Helical" evidence="1">
    <location>
        <begin position="133"/>
        <end position="150"/>
    </location>
</feature>
<comment type="caution">
    <text evidence="2">The sequence shown here is derived from an EMBL/GenBank/DDBJ whole genome shotgun (WGS) entry which is preliminary data.</text>
</comment>
<evidence type="ECO:0000313" key="2">
    <source>
        <dbReference type="EMBL" id="PRW62597.1"/>
    </source>
</evidence>
<feature type="transmembrane region" description="Helical" evidence="1">
    <location>
        <begin position="279"/>
        <end position="302"/>
    </location>
</feature>
<accession>A0A2T0GU23</accession>
<name>A0A2T0GU23_ACTMO</name>
<sequence length="391" mass="40733">MAGILSQGATAAASFAVQFVAAANLELAEYGVFAVLLAMSVGANALYVGFVCDGFAVFDRHDPANRAGLVTSAALVTGLCVVCAVLLCAVLTPERRWLPPVYAGLVVSRFLAETVRRIFVTRLDFGSLLRTDLCALVVTVLALAPATGGFDRARLAVLFGVMCCGALTTVLVGLVLLPRREWTRLRPGVRAFPTLFGFALWRALQAGLRPLSLLAARLLVAQLVSTAAVGALELARLVVAPVQVLINGCGSLLLGRMAARRRNGGENDPRALDGVGRSLGAAAAACGAASGVLAMGLGPVLLGKSPMVAVVLGWVVYQVSWAVGLPYVTELVTRRMSRRVFVIRGVDSVLGLGLATCVVLVTGEVTLLPLALAAGGLWTVLLARRAVVRPL</sequence>
<keyword evidence="3" id="KW-1185">Reference proteome</keyword>
<keyword evidence="1" id="KW-1133">Transmembrane helix</keyword>
<evidence type="ECO:0000256" key="1">
    <source>
        <dbReference type="SAM" id="Phobius"/>
    </source>
</evidence>
<protein>
    <recommendedName>
        <fullName evidence="4">Polysaccharide biosynthesis protein</fullName>
    </recommendedName>
</protein>
<dbReference type="STRING" id="1050202.GCA_000384035_02249"/>
<dbReference type="EMBL" id="PVSR01000029">
    <property type="protein sequence ID" value="PRW62597.1"/>
    <property type="molecule type" value="Genomic_DNA"/>
</dbReference>
<evidence type="ECO:0000313" key="3">
    <source>
        <dbReference type="Proteomes" id="UP000239352"/>
    </source>
</evidence>
<keyword evidence="1" id="KW-0472">Membrane</keyword>
<feature type="transmembrane region" description="Helical" evidence="1">
    <location>
        <begin position="238"/>
        <end position="259"/>
    </location>
</feature>
<dbReference type="AlphaFoldDB" id="A0A2T0GU23"/>